<dbReference type="Pfam" id="PF13620">
    <property type="entry name" value="CarboxypepD_reg"/>
    <property type="match status" value="1"/>
</dbReference>
<dbReference type="RefSeq" id="WP_160843053.1">
    <property type="nucleotide sequence ID" value="NZ_WVHT01000001.1"/>
</dbReference>
<evidence type="ECO:0000259" key="2">
    <source>
        <dbReference type="Pfam" id="PF14905"/>
    </source>
</evidence>
<dbReference type="InterPro" id="IPR008969">
    <property type="entry name" value="CarboxyPept-like_regulatory"/>
</dbReference>
<gene>
    <name evidence="3" type="ORF">GS399_02820</name>
</gene>
<dbReference type="EMBL" id="WVHT01000001">
    <property type="protein sequence ID" value="MXV49889.1"/>
    <property type="molecule type" value="Genomic_DNA"/>
</dbReference>
<comment type="caution">
    <text evidence="3">The sequence shown here is derived from an EMBL/GenBank/DDBJ whole genome shotgun (WGS) entry which is preliminary data.</text>
</comment>
<evidence type="ECO:0000313" key="4">
    <source>
        <dbReference type="Proteomes" id="UP000466586"/>
    </source>
</evidence>
<dbReference type="Proteomes" id="UP000466586">
    <property type="component" value="Unassembled WGS sequence"/>
</dbReference>
<accession>A0A7K1Y6Z6</accession>
<organism evidence="3 4">
    <name type="scientific">Hufsiella arboris</name>
    <dbReference type="NCBI Taxonomy" id="2695275"/>
    <lineage>
        <taxon>Bacteria</taxon>
        <taxon>Pseudomonadati</taxon>
        <taxon>Bacteroidota</taxon>
        <taxon>Sphingobacteriia</taxon>
        <taxon>Sphingobacteriales</taxon>
        <taxon>Sphingobacteriaceae</taxon>
        <taxon>Hufsiella</taxon>
    </lineage>
</organism>
<dbReference type="SUPFAM" id="SSF56935">
    <property type="entry name" value="Porins"/>
    <property type="match status" value="1"/>
</dbReference>
<sequence length="955" mass="105223">MIQRKTLLLLSLIFFIATNIFAQGRIVSGIVRDSTGNSVIAATVKLTSPSDSLFTRSNADGEFSFSNVKSSQFTVSISSLGFRTLNKRFLYNNGTEKLTLDPIVLKTETNMLKEVVVKGAPSVVMKEDTVEYKASDYTLHDNAVTEDLLKKLPGVEVDKDGNVTAQGKSVTKVRVNGKDFFGGDVKTATQNLPADLIEKIQIVDDYGDQANLTGSKTGDPDKVLNIQIRPDKNKGYFANATAGLGNEDRYQLTGVGNYFNNSQQIAFLGNLNNTNASLFNFGGSTGGNSGGGGGNRGGGGGNFGGGGTRGGGGGFGGGGNFGSSTGNTGVTSVGSIGFNYRDDWSKKLTSYGSYSYFNRDNDVVSQIHQENFYPGQATALIDQSTNSNNISNNHRFNWNFEYKPDTVNYLKVSPSFTFSNVDAQSNSSISQNFSPQMQLSTGTSSTQNPTLGANVLYNHRFSKPRRNVSLNASLNHTDTKAEQLANNELRYMENDILTKDSLQNQRLTTDNSSFNTTSRFLFIEPVSKRGTLELNWNYTRTAYDNDRETFDLLKGDVRVDSLSNIFNYAFTTNNIGLTYRFSDTKYNYSLGLSAQPTLLSGQSVSGNAGIHRTGFNFVPVARFSYKFSRTKEFNFNYSGRSTEPSYTQIQPITDRTNPLYPVVGNPALNAEFNHTLNMRYNNFDFKTGKTLFTNISATFTQDKIVANTVATRDASGAIIQETRYVNTDGYYTLNGFYSWNIPVAERKYQFGFSGSANYTNNVTFTNSEKNIGKNLVLTQRLRTQVNPADWIELYPSVGYTYNKNSYSLSEQNSSEVQTWTLNADGKFYFLKTFIFGADISKNYNIGYTGSVATNPLILNTYLEKQLLKKKASLKIQGYNLFDENTNVGRTVTNNSQIDTRSNSIGRYFMLSFTMRLQKFAGKQPDNMMMPGRDRFRRDGGMPGGGPGPGGPPIGG</sequence>
<dbReference type="SUPFAM" id="SSF49464">
    <property type="entry name" value="Carboxypeptidase regulatory domain-like"/>
    <property type="match status" value="1"/>
</dbReference>
<dbReference type="AlphaFoldDB" id="A0A7K1Y6Z6"/>
<name>A0A7K1Y6Z6_9SPHI</name>
<keyword evidence="4" id="KW-1185">Reference proteome</keyword>
<dbReference type="InterPro" id="IPR041700">
    <property type="entry name" value="OMP_b-brl_3"/>
</dbReference>
<feature type="domain" description="Outer membrane protein beta-barrel" evidence="2">
    <location>
        <begin position="459"/>
        <end position="913"/>
    </location>
</feature>
<protein>
    <submittedName>
        <fullName evidence="3">Outer membrane beta-barrel protein</fullName>
    </submittedName>
</protein>
<evidence type="ECO:0000313" key="3">
    <source>
        <dbReference type="EMBL" id="MXV49889.1"/>
    </source>
</evidence>
<dbReference type="Pfam" id="PF14905">
    <property type="entry name" value="OMP_b-brl_3"/>
    <property type="match status" value="1"/>
</dbReference>
<reference evidence="3 4" key="1">
    <citation type="submission" date="2019-11" db="EMBL/GenBank/DDBJ databases">
        <title>Pedobacter sp. HMF7647 Genome sequencing and assembly.</title>
        <authorList>
            <person name="Kang H."/>
            <person name="Kim H."/>
            <person name="Joh K."/>
        </authorList>
    </citation>
    <scope>NUCLEOTIDE SEQUENCE [LARGE SCALE GENOMIC DNA]</scope>
    <source>
        <strain evidence="3 4">HMF7647</strain>
    </source>
</reference>
<feature type="region of interest" description="Disordered" evidence="1">
    <location>
        <begin position="923"/>
        <end position="955"/>
    </location>
</feature>
<evidence type="ECO:0000256" key="1">
    <source>
        <dbReference type="SAM" id="MobiDB-lite"/>
    </source>
</evidence>
<dbReference type="Gene3D" id="2.60.40.1120">
    <property type="entry name" value="Carboxypeptidase-like, regulatory domain"/>
    <property type="match status" value="1"/>
</dbReference>
<proteinExistence type="predicted"/>